<keyword evidence="1" id="KW-0808">Transferase</keyword>
<dbReference type="Gene3D" id="3.30.200.20">
    <property type="entry name" value="Phosphorylase Kinase, domain 1"/>
    <property type="match status" value="1"/>
</dbReference>
<dbReference type="InterPro" id="IPR000719">
    <property type="entry name" value="Prot_kinase_dom"/>
</dbReference>
<dbReference type="Proteomes" id="UP000324974">
    <property type="component" value="Chromosome"/>
</dbReference>
<evidence type="ECO:0000256" key="2">
    <source>
        <dbReference type="ARBA" id="ARBA00022741"/>
    </source>
</evidence>
<dbReference type="PROSITE" id="PS50011">
    <property type="entry name" value="PROTEIN_KINASE_DOM"/>
    <property type="match status" value="1"/>
</dbReference>
<dbReference type="AlphaFoldDB" id="A0A5C1ARI8"/>
<dbReference type="PANTHER" id="PTHR43289:SF6">
    <property type="entry name" value="SERINE_THREONINE-PROTEIN KINASE NEKL-3"/>
    <property type="match status" value="1"/>
</dbReference>
<evidence type="ECO:0000256" key="5">
    <source>
        <dbReference type="SAM" id="MobiDB-lite"/>
    </source>
</evidence>
<dbReference type="SMART" id="SM00220">
    <property type="entry name" value="S_TKc"/>
    <property type="match status" value="1"/>
</dbReference>
<evidence type="ECO:0000313" key="8">
    <source>
        <dbReference type="Proteomes" id="UP000324974"/>
    </source>
</evidence>
<protein>
    <submittedName>
        <fullName evidence="7">Tetratricopeptide repeat protein</fullName>
    </submittedName>
</protein>
<accession>A0A5C1ARI8</accession>
<feature type="region of interest" description="Disordered" evidence="5">
    <location>
        <begin position="190"/>
        <end position="230"/>
    </location>
</feature>
<proteinExistence type="predicted"/>
<dbReference type="InterPro" id="IPR011009">
    <property type="entry name" value="Kinase-like_dom_sf"/>
</dbReference>
<evidence type="ECO:0000256" key="4">
    <source>
        <dbReference type="ARBA" id="ARBA00022840"/>
    </source>
</evidence>
<organism evidence="7 8">
    <name type="scientific">Limnoglobus roseus</name>
    <dbReference type="NCBI Taxonomy" id="2598579"/>
    <lineage>
        <taxon>Bacteria</taxon>
        <taxon>Pseudomonadati</taxon>
        <taxon>Planctomycetota</taxon>
        <taxon>Planctomycetia</taxon>
        <taxon>Gemmatales</taxon>
        <taxon>Gemmataceae</taxon>
        <taxon>Limnoglobus</taxon>
    </lineage>
</organism>
<keyword evidence="8" id="KW-1185">Reference proteome</keyword>
<reference evidence="8" key="1">
    <citation type="submission" date="2019-08" db="EMBL/GenBank/DDBJ databases">
        <title>Limnoglobus roseus gen. nov., sp. nov., a novel freshwater planctomycete with a giant genome from the family Gemmataceae.</title>
        <authorList>
            <person name="Kulichevskaya I.S."/>
            <person name="Naumoff D.G."/>
            <person name="Miroshnikov K."/>
            <person name="Ivanova A."/>
            <person name="Philippov D.A."/>
            <person name="Hakobyan A."/>
            <person name="Rijpstra I.C."/>
            <person name="Sinninghe Damste J.S."/>
            <person name="Liesack W."/>
            <person name="Dedysh S.N."/>
        </authorList>
    </citation>
    <scope>NUCLEOTIDE SEQUENCE [LARGE SCALE GENOMIC DNA]</scope>
    <source>
        <strain evidence="8">PX52</strain>
    </source>
</reference>
<keyword evidence="4" id="KW-0067">ATP-binding</keyword>
<gene>
    <name evidence="7" type="ORF">PX52LOC_07800</name>
</gene>
<dbReference type="EMBL" id="CP042425">
    <property type="protein sequence ID" value="QEL20693.1"/>
    <property type="molecule type" value="Genomic_DNA"/>
</dbReference>
<evidence type="ECO:0000313" key="7">
    <source>
        <dbReference type="EMBL" id="QEL20693.1"/>
    </source>
</evidence>
<dbReference type="GO" id="GO:0004674">
    <property type="term" value="F:protein serine/threonine kinase activity"/>
    <property type="evidence" value="ECO:0007669"/>
    <property type="project" value="TreeGrafter"/>
</dbReference>
<evidence type="ECO:0000259" key="6">
    <source>
        <dbReference type="PROSITE" id="PS50011"/>
    </source>
</evidence>
<evidence type="ECO:0000256" key="1">
    <source>
        <dbReference type="ARBA" id="ARBA00022679"/>
    </source>
</evidence>
<dbReference type="GO" id="GO:0005524">
    <property type="term" value="F:ATP binding"/>
    <property type="evidence" value="ECO:0007669"/>
    <property type="project" value="UniProtKB-KW"/>
</dbReference>
<keyword evidence="2" id="KW-0547">Nucleotide-binding</keyword>
<name>A0A5C1ARI8_9BACT</name>
<dbReference type="SUPFAM" id="SSF56112">
    <property type="entry name" value="Protein kinase-like (PK-like)"/>
    <property type="match status" value="1"/>
</dbReference>
<keyword evidence="3" id="KW-0418">Kinase</keyword>
<dbReference type="PANTHER" id="PTHR43289">
    <property type="entry name" value="MITOGEN-ACTIVATED PROTEIN KINASE KINASE KINASE 20-RELATED"/>
    <property type="match status" value="1"/>
</dbReference>
<dbReference type="KEGG" id="lrs:PX52LOC_07800"/>
<feature type="domain" description="Protein kinase" evidence="6">
    <location>
        <begin position="82"/>
        <end position="413"/>
    </location>
</feature>
<evidence type="ECO:0000256" key="3">
    <source>
        <dbReference type="ARBA" id="ARBA00022777"/>
    </source>
</evidence>
<sequence length="413" mass="44291">MSRAEEFETILADAVEIPSAEGRRAYLDRACNGDQEFRQRVGLYVDLYLRSGAFLETPPASLDGGRLQRPEELGPGIQLGPYVLRELVAEGGMGAVYRADQQSPIRREVAIKFIRSGMDTRHVLARFEAERQALAMMDHPSIARIFEAGLSPGGRPYFVMEFVRGDPMHQVPVREGEGLPRVVLHRHAGGLTPNQTTRRPLPARTGRSAGGCRPAHRPCPASPTGTLIARRPHPYRDHAMIRALVTLLVVAPLAVAAPPSKGTEAKSPLTLEASLSGTGDGGRVAFLSVRLVAAGDAVVMTERLTAVVEQTETKSTVTLRPADRKDAKGRSVIPIASALGGVSLRPDEVASVTVPNTADVHNVTSAAAAGKVELTVVYEVPDAWAKRFGLTAAEARGVATIAEPKEKPADRRP</sequence>